<reference evidence="1 2" key="1">
    <citation type="submission" date="2018-04" db="EMBL/GenBank/DDBJ databases">
        <title>Draft genome sequence of Pseudomonas syringae pv. actinidiae biovar 1 strains isolated from kiwifruit in Kagawa prefecture.</title>
        <authorList>
            <person name="Tabuchi M."/>
            <person name="Saito M."/>
            <person name="Fujiwara S."/>
            <person name="Sasa N."/>
            <person name="Akimitsu K."/>
            <person name="Gomi K."/>
            <person name="Konishi-Sugita S."/>
            <person name="Hamano K."/>
            <person name="Kataoka I."/>
        </authorList>
    </citation>
    <scope>NUCLEOTIDE SEQUENCE [LARGE SCALE GENOMIC DNA]</scope>
    <source>
        <strain evidence="1 2">MAFF212206</strain>
    </source>
</reference>
<sequence length="75" mass="8593">MSEIVRGLPVSWTYIQFELQPNLGEVDDFIKGVTVIHSRLLNRQQPFPQWQCAPSWQEKLVTHKLPNKPAHATAA</sequence>
<dbReference type="Proteomes" id="UP000247480">
    <property type="component" value="Unassembled WGS sequence"/>
</dbReference>
<dbReference type="EMBL" id="BGJZ01000146">
    <property type="protein sequence ID" value="GBH10044.1"/>
    <property type="molecule type" value="Genomic_DNA"/>
</dbReference>
<name>A0A2V0QB21_PSESF</name>
<protein>
    <submittedName>
        <fullName evidence="1">Uncharacterized protein</fullName>
    </submittedName>
</protein>
<comment type="caution">
    <text evidence="1">The sequence shown here is derived from an EMBL/GenBank/DDBJ whole genome shotgun (WGS) entry which is preliminary data.</text>
</comment>
<dbReference type="AlphaFoldDB" id="A0A2V0QB21"/>
<gene>
    <name evidence="1" type="ORF">KPSA1_03453</name>
</gene>
<evidence type="ECO:0000313" key="2">
    <source>
        <dbReference type="Proteomes" id="UP000247480"/>
    </source>
</evidence>
<accession>A0A2V0QB21</accession>
<evidence type="ECO:0000313" key="1">
    <source>
        <dbReference type="EMBL" id="GBH10044.1"/>
    </source>
</evidence>
<proteinExistence type="predicted"/>
<organism evidence="1 2">
    <name type="scientific">Pseudomonas syringae pv. actinidiae</name>
    <dbReference type="NCBI Taxonomy" id="103796"/>
    <lineage>
        <taxon>Bacteria</taxon>
        <taxon>Pseudomonadati</taxon>
        <taxon>Pseudomonadota</taxon>
        <taxon>Gammaproteobacteria</taxon>
        <taxon>Pseudomonadales</taxon>
        <taxon>Pseudomonadaceae</taxon>
        <taxon>Pseudomonas</taxon>
        <taxon>Pseudomonas syringae</taxon>
    </lineage>
</organism>